<dbReference type="InterPro" id="IPR019734">
    <property type="entry name" value="TPR_rpt"/>
</dbReference>
<protein>
    <submittedName>
        <fullName evidence="3">TPR repeat-containing protein</fullName>
    </submittedName>
</protein>
<evidence type="ECO:0000313" key="3">
    <source>
        <dbReference type="EMBL" id="ADB19070.1"/>
    </source>
</evidence>
<dbReference type="STRING" id="530564.Psta_4424"/>
<dbReference type="SMART" id="SM00028">
    <property type="entry name" value="TPR"/>
    <property type="match status" value="14"/>
</dbReference>
<dbReference type="Gene3D" id="1.25.40.10">
    <property type="entry name" value="Tetratricopeptide repeat domain"/>
    <property type="match status" value="7"/>
</dbReference>
<dbReference type="Proteomes" id="UP000001887">
    <property type="component" value="Chromosome"/>
</dbReference>
<dbReference type="Gene3D" id="3.90.70.10">
    <property type="entry name" value="Cysteine proteinases"/>
    <property type="match status" value="1"/>
</dbReference>
<dbReference type="EMBL" id="CP001848">
    <property type="protein sequence ID" value="ADB19070.1"/>
    <property type="molecule type" value="Genomic_DNA"/>
</dbReference>
<dbReference type="HOGENOM" id="CLU_002121_0_0_0"/>
<organism evidence="3 4">
    <name type="scientific">Pirellula staleyi (strain ATCC 27377 / DSM 6068 / ICPB 4128)</name>
    <name type="common">Pirella staleyi</name>
    <dbReference type="NCBI Taxonomy" id="530564"/>
    <lineage>
        <taxon>Bacteria</taxon>
        <taxon>Pseudomonadati</taxon>
        <taxon>Planctomycetota</taxon>
        <taxon>Planctomycetia</taxon>
        <taxon>Pirellulales</taxon>
        <taxon>Pirellulaceae</taxon>
        <taxon>Pirellula</taxon>
    </lineage>
</organism>
<dbReference type="SUPFAM" id="SSF48452">
    <property type="entry name" value="TPR-like"/>
    <property type="match status" value="6"/>
</dbReference>
<dbReference type="OrthoDB" id="221093at2"/>
<dbReference type="eggNOG" id="COG2956">
    <property type="taxonomic scope" value="Bacteria"/>
</dbReference>
<dbReference type="PANTHER" id="PTHR12558:SF13">
    <property type="entry name" value="CELL DIVISION CYCLE PROTEIN 27 HOMOLOG"/>
    <property type="match status" value="1"/>
</dbReference>
<accession>D2R5Y5</accession>
<keyword evidence="1" id="KW-0802">TPR repeat</keyword>
<name>D2R5Y5_PIRSD</name>
<dbReference type="Pfam" id="PF14559">
    <property type="entry name" value="TPR_19"/>
    <property type="match status" value="1"/>
</dbReference>
<reference evidence="3 4" key="1">
    <citation type="journal article" date="2009" name="Stand. Genomic Sci.">
        <title>Complete genome sequence of Pirellula staleyi type strain (ATCC 27377).</title>
        <authorList>
            <person name="Clum A."/>
            <person name="Tindall B.J."/>
            <person name="Sikorski J."/>
            <person name="Ivanova N."/>
            <person name="Mavrommatis K."/>
            <person name="Lucas S."/>
            <person name="Glavina del Rio T."/>
            <person name="Nolan M."/>
            <person name="Chen F."/>
            <person name="Tice H."/>
            <person name="Pitluck S."/>
            <person name="Cheng J.F."/>
            <person name="Chertkov O."/>
            <person name="Brettin T."/>
            <person name="Han C."/>
            <person name="Detter J.C."/>
            <person name="Kuske C."/>
            <person name="Bruce D."/>
            <person name="Goodwin L."/>
            <person name="Ovchinikova G."/>
            <person name="Pati A."/>
            <person name="Mikhailova N."/>
            <person name="Chen A."/>
            <person name="Palaniappan K."/>
            <person name="Land M."/>
            <person name="Hauser L."/>
            <person name="Chang Y.J."/>
            <person name="Jeffries C.D."/>
            <person name="Chain P."/>
            <person name="Rohde M."/>
            <person name="Goker M."/>
            <person name="Bristow J."/>
            <person name="Eisen J.A."/>
            <person name="Markowitz V."/>
            <person name="Hugenholtz P."/>
            <person name="Kyrpides N.C."/>
            <person name="Klenk H.P."/>
            <person name="Lapidus A."/>
        </authorList>
    </citation>
    <scope>NUCLEOTIDE SEQUENCE [LARGE SCALE GENOMIC DNA]</scope>
    <source>
        <strain evidence="4">ATCC 27377 / DSM 6068 / ICPB 4128</strain>
    </source>
</reference>
<sequence length="1894" mass="214820">MSISESILDEKLLELNRLMDRGLYLQMYAHTRELGPLQTWTGPRAGVLASRLANHLGAHSLSRWIIRRLLREFPSDSEVRYYSTYLEIGRLGPYRTWRNLQANLELESDASDETRSSWYALIGQVAATFRDFETSEKWLRRASDVAPENPWISVCWSYVLEMQDRYDEALAQAQRSLEIRPMYRAGVQAAGHLLSLANRDTEAIELYDAALEVIESSAVAAHLFAIHLELRDWSRAKQALDRFEQFCPLAQRSTRRWIAANRSEIAYQMGDIETAIAEAELARTPYLKQIVENLRATESSGGSKVFLDVPFVRQHHVTCAPATLAAISRYWSKPAEHVQVASEICYNGTTTHAERTWAEASGWVVKEFSVTAESAQQLLDRGIPFTLVTIEPGNAHLQAIIGYDQRRKTLTIRDPYYRNLGETLCEKFLDRYRAFGPRGMALVPQEMAEKISDLTLPDEALWNGLFELDGALIKHDRAQAEVVYQAMCTSAPDDRLTLEARRRLAIYDANPAEQLAAVEKVFEQFPTSERIAWERLALLRYQTSREQRLQQLEAMAQREDASPIFSRMLADELLQDARRHADATTLLRKSIRRWPTDPSSYHSLGNLLWDARKNEEALELFRFASCLGDKDEHFARSYFQASTWMRRTDELVTLLRDRVERYGRKSTDPAKTLASALFQLNRHAEGLTVLEQAIEKHPADGALRLYAANAHLTASNDFLPRAIALVEEAKAISPRDEFLRSSAMLASATGDSQRALALWQELAVMQPYSIDAHHAVARLLAIIEGPTAPLVYLEQICAKLPHYYPVHELRIQWLRDEPSEVREPVLAHVLTISPDDAWVRREMAAVLGSLKRFEEAHAQLDIAEKIEPFSPSYWMVRGILLRTEGRLDEAKTAFRRSIELAVDSDFAIESLMGMCTTLAERREVLRFVREQLVSQVTQGVGLSAFAHAAQGILEPEELLAELQAARVARPDLAEAWSSVTEQLAQLERFDDALANAQQACERFPLSILLWTDLARVHRLRLDFDSESEALANALRLDPGHSTALEMMCEALARKRDLQAACDLAKRATAHASLDYLNHTILAEQWWQLKEHDRAIEALRQAIRIEPGADRAWGNLQQWAKDLGQPEIAIDIARTLTQSRPGEARSWHVLARILDGPQHSDESLAAIERAIELNPLGIDLHDLHADILAEQGRLREASLACQPAVFGDLQPSKLAIRQSIIDATRGDLLAAIARVRTVLVEEPHNYRAWMLLGDWTKAINDFDGFLEVAENLARLSPNYEYSLYTLGDARLLKGDRQGAKEAFARAFELVPYHEHLGNNLFDLHFEDDEFETAAAVIAVLREHSSSCFVVTRELQVAFQQDRSDRARELLAELCTAKYESDWPITTAGQLFIEAGMIDDAIGVLRQAIELPSAHAQVAAWWARLEFWKANLDHWTPVQSRLEVLDRIPSTKEFLQAWYEAAAELEWRGDIEGFSRAAEVLETLDSDNALARYFSGSAAAFREENDRAIEALRLALAIDPKHAPSKSKLLDIYLAQGDTAQAKELLDSFDGENPSADIVARKVEWSALSGDSAAAQELLQSICQLHSDNQHATGHAIRALERNKMSTIAETVLLEMLDSPRVEQFHVDEFSRLVLARDSSALLPILETRLAQPVVGDRMLRHWIVELICTGRGAELRDFAHRYHSTIVSNYRLWARVCWGSLEDRNFDFTAEVALDWRNYPQAEAWMLLPAAEVLRHLGRHSEAMQVHETAMRLGSSNGRNAHHVWVGIDDAINGRYAEAKQHALHLHPNDGLDHSERFIKTLLLSILEMADAPPDKRIQVFREVEQRIQRDILDCSYTTTHYLHENERKRLFEAATRRIAQLAGNHNSVGWRISLFVNRILRFISRLLKKGYARF</sequence>
<keyword evidence="4" id="KW-1185">Reference proteome</keyword>
<feature type="repeat" description="TPR" evidence="1">
    <location>
        <begin position="1279"/>
        <end position="1312"/>
    </location>
</feature>
<dbReference type="InterPro" id="IPR039564">
    <property type="entry name" value="Peptidase_C39-like"/>
</dbReference>
<dbReference type="InterPro" id="IPR011990">
    <property type="entry name" value="TPR-like_helical_dom_sf"/>
</dbReference>
<dbReference type="Pfam" id="PF13432">
    <property type="entry name" value="TPR_16"/>
    <property type="match status" value="2"/>
</dbReference>
<proteinExistence type="predicted"/>
<dbReference type="KEGG" id="psl:Psta_4424"/>
<dbReference type="Pfam" id="PF13529">
    <property type="entry name" value="Peptidase_C39_2"/>
    <property type="match status" value="1"/>
</dbReference>
<dbReference type="eggNOG" id="COG0457">
    <property type="taxonomic scope" value="Bacteria"/>
</dbReference>
<dbReference type="Pfam" id="PF13181">
    <property type="entry name" value="TPR_8"/>
    <property type="match status" value="1"/>
</dbReference>
<feature type="repeat" description="TPR" evidence="1">
    <location>
        <begin position="871"/>
        <end position="904"/>
    </location>
</feature>
<evidence type="ECO:0000313" key="4">
    <source>
        <dbReference type="Proteomes" id="UP000001887"/>
    </source>
</evidence>
<evidence type="ECO:0000256" key="1">
    <source>
        <dbReference type="PROSITE-ProRule" id="PRU00339"/>
    </source>
</evidence>
<gene>
    <name evidence="3" type="ordered locus">Psta_4424</name>
</gene>
<evidence type="ECO:0000259" key="2">
    <source>
        <dbReference type="Pfam" id="PF13529"/>
    </source>
</evidence>
<feature type="domain" description="Peptidase C39-like" evidence="2">
    <location>
        <begin position="307"/>
        <end position="416"/>
    </location>
</feature>
<dbReference type="PROSITE" id="PS50005">
    <property type="entry name" value="TPR"/>
    <property type="match status" value="2"/>
</dbReference>
<dbReference type="PANTHER" id="PTHR12558">
    <property type="entry name" value="CELL DIVISION CYCLE 16,23,27"/>
    <property type="match status" value="1"/>
</dbReference>